<accession>A0A7J0GPI0</accession>
<organism evidence="2 3">
    <name type="scientific">Actinidia rufa</name>
    <dbReference type="NCBI Taxonomy" id="165716"/>
    <lineage>
        <taxon>Eukaryota</taxon>
        <taxon>Viridiplantae</taxon>
        <taxon>Streptophyta</taxon>
        <taxon>Embryophyta</taxon>
        <taxon>Tracheophyta</taxon>
        <taxon>Spermatophyta</taxon>
        <taxon>Magnoliopsida</taxon>
        <taxon>eudicotyledons</taxon>
        <taxon>Gunneridae</taxon>
        <taxon>Pentapetalae</taxon>
        <taxon>asterids</taxon>
        <taxon>Ericales</taxon>
        <taxon>Actinidiaceae</taxon>
        <taxon>Actinidia</taxon>
    </lineage>
</organism>
<evidence type="ECO:0000313" key="2">
    <source>
        <dbReference type="EMBL" id="GFZ12726.1"/>
    </source>
</evidence>
<feature type="region of interest" description="Disordered" evidence="1">
    <location>
        <begin position="1"/>
        <end position="29"/>
    </location>
</feature>
<keyword evidence="3" id="KW-1185">Reference proteome</keyword>
<evidence type="ECO:0000256" key="1">
    <source>
        <dbReference type="SAM" id="MobiDB-lite"/>
    </source>
</evidence>
<protein>
    <submittedName>
        <fullName evidence="2">Uncharacterized protein</fullName>
    </submittedName>
</protein>
<gene>
    <name evidence="2" type="ORF">Acr_23g0011110</name>
</gene>
<dbReference type="Proteomes" id="UP000585474">
    <property type="component" value="Unassembled WGS sequence"/>
</dbReference>
<evidence type="ECO:0000313" key="3">
    <source>
        <dbReference type="Proteomes" id="UP000585474"/>
    </source>
</evidence>
<comment type="caution">
    <text evidence="2">The sequence shown here is derived from an EMBL/GenBank/DDBJ whole genome shotgun (WGS) entry which is preliminary data.</text>
</comment>
<dbReference type="EMBL" id="BJWL01000023">
    <property type="protein sequence ID" value="GFZ12726.1"/>
    <property type="molecule type" value="Genomic_DNA"/>
</dbReference>
<name>A0A7J0GPI0_9ERIC</name>
<dbReference type="OrthoDB" id="1737504at2759"/>
<sequence>MHLRNCLLPRPSANSHFDNRTHPMANTSQAPDLEGLYQEIYGMAEQMRVMNENNTRLIQLLAAVNLPPSVDEKDNVGQVVIMAMMEGLRPSPLFESLSKNVPETLSSLQSKVDKYIAAKELAEAKRRLESSTRVLPSQGTVSITIHMIVGHSLDGTLMLSLWYLRDTLPKYSCPKISPEYLDSDLQSPPI</sequence>
<proteinExistence type="predicted"/>
<dbReference type="AlphaFoldDB" id="A0A7J0GPI0"/>
<reference evidence="2 3" key="1">
    <citation type="submission" date="2019-07" db="EMBL/GenBank/DDBJ databases">
        <title>De Novo Assembly of kiwifruit Actinidia rufa.</title>
        <authorList>
            <person name="Sugita-Konishi S."/>
            <person name="Sato K."/>
            <person name="Mori E."/>
            <person name="Abe Y."/>
            <person name="Kisaki G."/>
            <person name="Hamano K."/>
            <person name="Suezawa K."/>
            <person name="Otani M."/>
            <person name="Fukuda T."/>
            <person name="Manabe T."/>
            <person name="Gomi K."/>
            <person name="Tabuchi M."/>
            <person name="Akimitsu K."/>
            <person name="Kataoka I."/>
        </authorList>
    </citation>
    <scope>NUCLEOTIDE SEQUENCE [LARGE SCALE GENOMIC DNA]</scope>
    <source>
        <strain evidence="3">cv. Fuchu</strain>
    </source>
</reference>